<feature type="region of interest" description="Disordered" evidence="1">
    <location>
        <begin position="1"/>
        <end position="20"/>
    </location>
</feature>
<keyword evidence="3" id="KW-1185">Reference proteome</keyword>
<evidence type="ECO:0000313" key="3">
    <source>
        <dbReference type="Proteomes" id="UP001058974"/>
    </source>
</evidence>
<comment type="caution">
    <text evidence="2">The sequence shown here is derived from an EMBL/GenBank/DDBJ whole genome shotgun (WGS) entry which is preliminary data.</text>
</comment>
<dbReference type="AlphaFoldDB" id="A0A9D4WKD3"/>
<reference evidence="2 3" key="1">
    <citation type="journal article" date="2022" name="Nat. Genet.">
        <title>Improved pea reference genome and pan-genome highlight genomic features and evolutionary characteristics.</title>
        <authorList>
            <person name="Yang T."/>
            <person name="Liu R."/>
            <person name="Luo Y."/>
            <person name="Hu S."/>
            <person name="Wang D."/>
            <person name="Wang C."/>
            <person name="Pandey M.K."/>
            <person name="Ge S."/>
            <person name="Xu Q."/>
            <person name="Li N."/>
            <person name="Li G."/>
            <person name="Huang Y."/>
            <person name="Saxena R.K."/>
            <person name="Ji Y."/>
            <person name="Li M."/>
            <person name="Yan X."/>
            <person name="He Y."/>
            <person name="Liu Y."/>
            <person name="Wang X."/>
            <person name="Xiang C."/>
            <person name="Varshney R.K."/>
            <person name="Ding H."/>
            <person name="Gao S."/>
            <person name="Zong X."/>
        </authorList>
    </citation>
    <scope>NUCLEOTIDE SEQUENCE [LARGE SCALE GENOMIC DNA]</scope>
    <source>
        <strain evidence="2 3">cv. Zhongwan 6</strain>
    </source>
</reference>
<proteinExistence type="predicted"/>
<protein>
    <submittedName>
        <fullName evidence="2">Uncharacterized protein</fullName>
    </submittedName>
</protein>
<dbReference type="Gramene" id="Psat05G0154200-T1">
    <property type="protein sequence ID" value="KAI5404413.1"/>
    <property type="gene ID" value="KIW84_051542"/>
</dbReference>
<gene>
    <name evidence="2" type="ORF">KIW84_051542</name>
</gene>
<evidence type="ECO:0000256" key="1">
    <source>
        <dbReference type="SAM" id="MobiDB-lite"/>
    </source>
</evidence>
<dbReference type="Proteomes" id="UP001058974">
    <property type="component" value="Chromosome 5"/>
</dbReference>
<dbReference type="EMBL" id="JAMSHJ010000005">
    <property type="protein sequence ID" value="KAI5404413.1"/>
    <property type="molecule type" value="Genomic_DNA"/>
</dbReference>
<organism evidence="2 3">
    <name type="scientific">Pisum sativum</name>
    <name type="common">Garden pea</name>
    <name type="synonym">Lathyrus oleraceus</name>
    <dbReference type="NCBI Taxonomy" id="3888"/>
    <lineage>
        <taxon>Eukaryota</taxon>
        <taxon>Viridiplantae</taxon>
        <taxon>Streptophyta</taxon>
        <taxon>Embryophyta</taxon>
        <taxon>Tracheophyta</taxon>
        <taxon>Spermatophyta</taxon>
        <taxon>Magnoliopsida</taxon>
        <taxon>eudicotyledons</taxon>
        <taxon>Gunneridae</taxon>
        <taxon>Pentapetalae</taxon>
        <taxon>rosids</taxon>
        <taxon>fabids</taxon>
        <taxon>Fabales</taxon>
        <taxon>Fabaceae</taxon>
        <taxon>Papilionoideae</taxon>
        <taxon>50 kb inversion clade</taxon>
        <taxon>NPAAA clade</taxon>
        <taxon>Hologalegina</taxon>
        <taxon>IRL clade</taxon>
        <taxon>Fabeae</taxon>
        <taxon>Lathyrus</taxon>
    </lineage>
</organism>
<name>A0A9D4WKD3_PEA</name>
<sequence>MASKRGRVSKGSSSRTSLTPNAPTFPNVKFLSEAHPEKYFKLVDYHIVRETTFDLNDLQGFGEVKEVLQQRQWVSFNNLIHETNKRISLEFYANATFGKAKGGVGDISWFNTTSQNLRILPNFEGVGLFFVQTLEAASNQSQFIMKRCLGLLALLRGEVINLGLLIAENIKYMANNAQKACGNFYVINELCRRVSMTVYPDGELISPKAPLNASAIRRLQNMHHGEAAQSNQ</sequence>
<accession>A0A9D4WKD3</accession>
<evidence type="ECO:0000313" key="2">
    <source>
        <dbReference type="EMBL" id="KAI5404413.1"/>
    </source>
</evidence>